<gene>
    <name evidence="2" type="ORF">LTR09_004302</name>
</gene>
<keyword evidence="1" id="KW-0812">Transmembrane</keyword>
<keyword evidence="1" id="KW-0472">Membrane</keyword>
<dbReference type="AlphaFoldDB" id="A0AAJ0GDW2"/>
<accession>A0AAJ0GDW2</accession>
<reference evidence="2" key="1">
    <citation type="submission" date="2023-04" db="EMBL/GenBank/DDBJ databases">
        <title>Black Yeasts Isolated from many extreme environments.</title>
        <authorList>
            <person name="Coleine C."/>
            <person name="Stajich J.E."/>
            <person name="Selbmann L."/>
        </authorList>
    </citation>
    <scope>NUCLEOTIDE SEQUENCE</scope>
    <source>
        <strain evidence="2">CCFEE 5312</strain>
    </source>
</reference>
<protein>
    <submittedName>
        <fullName evidence="2">Uncharacterized protein</fullName>
    </submittedName>
</protein>
<feature type="transmembrane region" description="Helical" evidence="1">
    <location>
        <begin position="53"/>
        <end position="72"/>
    </location>
</feature>
<feature type="transmembrane region" description="Helical" evidence="1">
    <location>
        <begin position="20"/>
        <end position="41"/>
    </location>
</feature>
<comment type="caution">
    <text evidence="2">The sequence shown here is derived from an EMBL/GenBank/DDBJ whole genome shotgun (WGS) entry which is preliminary data.</text>
</comment>
<evidence type="ECO:0000256" key="1">
    <source>
        <dbReference type="SAM" id="Phobius"/>
    </source>
</evidence>
<name>A0AAJ0GDW2_9PEZI</name>
<organism evidence="2 3">
    <name type="scientific">Extremus antarcticus</name>
    <dbReference type="NCBI Taxonomy" id="702011"/>
    <lineage>
        <taxon>Eukaryota</taxon>
        <taxon>Fungi</taxon>
        <taxon>Dikarya</taxon>
        <taxon>Ascomycota</taxon>
        <taxon>Pezizomycotina</taxon>
        <taxon>Dothideomycetes</taxon>
        <taxon>Dothideomycetidae</taxon>
        <taxon>Mycosphaerellales</taxon>
        <taxon>Extremaceae</taxon>
        <taxon>Extremus</taxon>
    </lineage>
</organism>
<dbReference type="Proteomes" id="UP001271007">
    <property type="component" value="Unassembled WGS sequence"/>
</dbReference>
<keyword evidence="1" id="KW-1133">Transmembrane helix</keyword>
<proteinExistence type="predicted"/>
<evidence type="ECO:0000313" key="2">
    <source>
        <dbReference type="EMBL" id="KAK3054573.1"/>
    </source>
</evidence>
<keyword evidence="3" id="KW-1185">Reference proteome</keyword>
<dbReference type="EMBL" id="JAWDJX010000011">
    <property type="protein sequence ID" value="KAK3054573.1"/>
    <property type="molecule type" value="Genomic_DNA"/>
</dbReference>
<evidence type="ECO:0000313" key="3">
    <source>
        <dbReference type="Proteomes" id="UP001271007"/>
    </source>
</evidence>
<sequence>MSPLEMVLKSSRYLEPWLYLGFQVYKVGFSIVFAVLEIVEYAQQQWILFAEGYRYLEIVLIAVAVVMVYGFVKEQYQDDDESTHMASGAMR</sequence>